<gene>
    <name evidence="8" type="primary">recO</name>
    <name evidence="11" type="ORF">CMN_01555</name>
</gene>
<protein>
    <recommendedName>
        <fullName evidence="3 8">DNA repair protein RecO</fullName>
    </recommendedName>
    <alternativeName>
        <fullName evidence="7 8">Recombination protein O</fullName>
    </alternativeName>
</protein>
<reference evidence="11 12" key="1">
    <citation type="submission" date="2011-11" db="EMBL/GenBank/DDBJ databases">
        <authorList>
            <person name="Gartemann K."/>
        </authorList>
    </citation>
    <scope>NUCLEOTIDE SEQUENCE [LARGE SCALE GENOMIC DNA]</scope>
    <source>
        <strain evidence="12">NCPPB 2581</strain>
    </source>
</reference>
<comment type="function">
    <text evidence="1 8">Involved in DNA repair and RecF pathway recombination.</text>
</comment>
<dbReference type="Gene3D" id="1.20.1440.120">
    <property type="entry name" value="Recombination protein O, C-terminal domain"/>
    <property type="match status" value="1"/>
</dbReference>
<evidence type="ECO:0000256" key="3">
    <source>
        <dbReference type="ARBA" id="ARBA00021310"/>
    </source>
</evidence>
<dbReference type="InterPro" id="IPR012340">
    <property type="entry name" value="NA-bd_OB-fold"/>
</dbReference>
<comment type="similarity">
    <text evidence="2 8">Belongs to the RecO family.</text>
</comment>
<dbReference type="Pfam" id="PF02565">
    <property type="entry name" value="RecO_C"/>
    <property type="match status" value="1"/>
</dbReference>
<dbReference type="KEGG" id="cmc:CMN_01555"/>
<dbReference type="AlphaFoldDB" id="A0AAI9EKB1"/>
<sequence>MPLYRDEIVVLRTHKLGEADRIVTMLSRQHGKIRAVAKGVRRTQSKFGARLEPFMVADAQFFEGRTLDIITQAESIASYGALIATDYGSYTAASAMVETADRVTEDEGSLQQYLLLVGALRSLSRREHGASLTLDSYLLRSLSMAGWAPSFQDCAVTGAPGPHSAFVVQLGGVVADAAAPPGSPRLDPDTLALLSALLTGDWPHAEAATLRSQARASGVVAAYAQWHLDRGIRSLGLVDRSDARQLLPPTEQPVPLDAPDLDTADADPAAPSPPRPRPRCGPRRPPPRPPLPPTAPEHRRRPHEPTPRDPRPHRPPARLDRRAAAGDPRRPRAEAHRGRDGRQRPLGQPARPPAHGRAPGGGGGVVRHRRGRRAAGRDAPVGLRVLHGELEALARRGPLPHGLQPGRDPPPPRPAERLERPDPLGRPPPAPVAQRHRRPAGRRGDDEGQHRDDAHDVHQLRGAHRDRRRRAPHRRGRGRRAAHGVARRRAHHPALPVPARRAGRRPLHPQLRRAAHEQLPALAVGVRGDGVPRPAVARLPPQGPLGRGRELRAPRPAVRRRGRRARR</sequence>
<evidence type="ECO:0000256" key="7">
    <source>
        <dbReference type="ARBA" id="ARBA00033409"/>
    </source>
</evidence>
<dbReference type="PANTHER" id="PTHR33991:SF1">
    <property type="entry name" value="DNA REPAIR PROTEIN RECO"/>
    <property type="match status" value="1"/>
</dbReference>
<feature type="compositionally biased region" description="Basic and acidic residues" evidence="9">
    <location>
        <begin position="303"/>
        <end position="343"/>
    </location>
</feature>
<keyword evidence="6 8" id="KW-0234">DNA repair</keyword>
<feature type="compositionally biased region" description="Basic and acidic residues" evidence="9">
    <location>
        <begin position="442"/>
        <end position="459"/>
    </location>
</feature>
<feature type="compositionally biased region" description="Basic residues" evidence="9">
    <location>
        <begin position="461"/>
        <end position="492"/>
    </location>
</feature>
<evidence type="ECO:0000256" key="8">
    <source>
        <dbReference type="HAMAP-Rule" id="MF_00201"/>
    </source>
</evidence>
<evidence type="ECO:0000256" key="5">
    <source>
        <dbReference type="ARBA" id="ARBA00023172"/>
    </source>
</evidence>
<keyword evidence="4 8" id="KW-0227">DNA damage</keyword>
<dbReference type="InterPro" id="IPR022572">
    <property type="entry name" value="DNA_rep/recomb_RecO_N"/>
</dbReference>
<dbReference type="InterPro" id="IPR037278">
    <property type="entry name" value="ARFGAP/RecO"/>
</dbReference>
<feature type="region of interest" description="Disordered" evidence="9">
    <location>
        <begin position="247"/>
        <end position="503"/>
    </location>
</feature>
<evidence type="ECO:0000259" key="10">
    <source>
        <dbReference type="Pfam" id="PF11967"/>
    </source>
</evidence>
<dbReference type="SUPFAM" id="SSF57863">
    <property type="entry name" value="ArfGap/RecO-like zinc finger"/>
    <property type="match status" value="1"/>
</dbReference>
<feature type="domain" description="DNA replication/recombination mediator RecO N-terminal" evidence="10">
    <location>
        <begin position="1"/>
        <end position="79"/>
    </location>
</feature>
<dbReference type="EMBL" id="HE614873">
    <property type="protein sequence ID" value="CCE75502.1"/>
    <property type="molecule type" value="Genomic_DNA"/>
</dbReference>
<evidence type="ECO:0000256" key="9">
    <source>
        <dbReference type="SAM" id="MobiDB-lite"/>
    </source>
</evidence>
<dbReference type="GO" id="GO:0006302">
    <property type="term" value="P:double-strand break repair"/>
    <property type="evidence" value="ECO:0007669"/>
    <property type="project" value="TreeGrafter"/>
</dbReference>
<dbReference type="InterPro" id="IPR003717">
    <property type="entry name" value="RecO"/>
</dbReference>
<dbReference type="Pfam" id="PF11967">
    <property type="entry name" value="RecO_N"/>
    <property type="match status" value="1"/>
</dbReference>
<feature type="region of interest" description="Disordered" evidence="9">
    <location>
        <begin position="525"/>
        <end position="567"/>
    </location>
</feature>
<accession>A0AAI9EKB1</accession>
<dbReference type="NCBIfam" id="TIGR00613">
    <property type="entry name" value="reco"/>
    <property type="match status" value="1"/>
</dbReference>
<dbReference type="Gene3D" id="2.40.50.140">
    <property type="entry name" value="Nucleic acid-binding proteins"/>
    <property type="match status" value="1"/>
</dbReference>
<dbReference type="GO" id="GO:0006310">
    <property type="term" value="P:DNA recombination"/>
    <property type="evidence" value="ECO:0007669"/>
    <property type="project" value="UniProtKB-UniRule"/>
</dbReference>
<reference evidence="12" key="2">
    <citation type="submission" date="2013-04" db="EMBL/GenBank/DDBJ databases">
        <title>The genome sequence of the maize-pathogen Clavibacter michiganensis subsp. nebraskensis.</title>
        <authorList>
            <person name="Gartemann K.H."/>
            <person name="Blom J."/>
            <person name="Dreiseikelmann B."/>
            <person name="Fluegel M."/>
            <person name="Jaenicke S."/>
            <person name="Linke B."/>
            <person name="Sczcepanowski R."/>
            <person name="Wittmann J."/>
            <person name="Goesmann A."/>
            <person name="Puehler A."/>
            <person name="Eichenlaub R."/>
            <person name="Rueckert C."/>
        </authorList>
    </citation>
    <scope>NUCLEOTIDE SEQUENCE [LARGE SCALE GENOMIC DNA]</scope>
    <source>
        <strain evidence="12">NCPPB 2581</strain>
    </source>
</reference>
<feature type="compositionally biased region" description="Basic residues" evidence="9">
    <location>
        <begin position="557"/>
        <end position="567"/>
    </location>
</feature>
<feature type="compositionally biased region" description="Basic residues" evidence="9">
    <location>
        <begin position="276"/>
        <end position="286"/>
    </location>
</feature>
<dbReference type="Proteomes" id="UP000012170">
    <property type="component" value="Chromosome"/>
</dbReference>
<evidence type="ECO:0000313" key="11">
    <source>
        <dbReference type="EMBL" id="CCE75502.1"/>
    </source>
</evidence>
<dbReference type="InterPro" id="IPR042242">
    <property type="entry name" value="RecO_C"/>
</dbReference>
<name>A0AAI9EKB1_9MICO</name>
<dbReference type="HAMAP" id="MF_00201">
    <property type="entry name" value="RecO"/>
    <property type="match status" value="1"/>
</dbReference>
<evidence type="ECO:0000256" key="4">
    <source>
        <dbReference type="ARBA" id="ARBA00022763"/>
    </source>
</evidence>
<evidence type="ECO:0000256" key="6">
    <source>
        <dbReference type="ARBA" id="ARBA00023204"/>
    </source>
</evidence>
<proteinExistence type="inferred from homology"/>
<dbReference type="SUPFAM" id="SSF50249">
    <property type="entry name" value="Nucleic acid-binding proteins"/>
    <property type="match status" value="1"/>
</dbReference>
<feature type="compositionally biased region" description="Basic and acidic residues" evidence="9">
    <location>
        <begin position="414"/>
        <end position="423"/>
    </location>
</feature>
<evidence type="ECO:0000256" key="2">
    <source>
        <dbReference type="ARBA" id="ARBA00007452"/>
    </source>
</evidence>
<dbReference type="PANTHER" id="PTHR33991">
    <property type="entry name" value="DNA REPAIR PROTEIN RECO"/>
    <property type="match status" value="1"/>
</dbReference>
<keyword evidence="5 8" id="KW-0233">DNA recombination</keyword>
<evidence type="ECO:0000256" key="1">
    <source>
        <dbReference type="ARBA" id="ARBA00003065"/>
    </source>
</evidence>
<dbReference type="GO" id="GO:0043590">
    <property type="term" value="C:bacterial nucleoid"/>
    <property type="evidence" value="ECO:0007669"/>
    <property type="project" value="TreeGrafter"/>
</dbReference>
<evidence type="ECO:0000313" key="12">
    <source>
        <dbReference type="Proteomes" id="UP000012170"/>
    </source>
</evidence>
<organism evidence="11 12">
    <name type="scientific">Clavibacter nebraskensis NCPPB 2581</name>
    <dbReference type="NCBI Taxonomy" id="1097677"/>
    <lineage>
        <taxon>Bacteria</taxon>
        <taxon>Bacillati</taxon>
        <taxon>Actinomycetota</taxon>
        <taxon>Actinomycetes</taxon>
        <taxon>Micrococcales</taxon>
        <taxon>Microbacteriaceae</taxon>
        <taxon>Clavibacter</taxon>
    </lineage>
</organism>